<gene>
    <name evidence="2" type="ORF">C1H87_04990</name>
</gene>
<sequence length="141" mass="17354">MKKITEYLKFDKNQRFIYGIGLILWVFLWIQDFKYITNENFFRIYLWQVIIPIVLLIGQLIFNNKTIWITLVAYVSLYSLWIIWNIIELDILIDIQRDYSPRPFWTFEKIMNWVIMILILLVTNWTVWKVKPTEIKKNDTQ</sequence>
<evidence type="ECO:0000313" key="2">
    <source>
        <dbReference type="EMBL" id="AUP78105.1"/>
    </source>
</evidence>
<feature type="transmembrane region" description="Helical" evidence="1">
    <location>
        <begin position="110"/>
        <end position="128"/>
    </location>
</feature>
<keyword evidence="1" id="KW-0812">Transmembrane</keyword>
<dbReference type="EMBL" id="CP025791">
    <property type="protein sequence ID" value="AUP78105.1"/>
    <property type="molecule type" value="Genomic_DNA"/>
</dbReference>
<accession>A0A2K9PM50</accession>
<dbReference type="OrthoDB" id="1434849at2"/>
<keyword evidence="3" id="KW-1185">Reference proteome</keyword>
<reference evidence="2 3" key="1">
    <citation type="submission" date="2018-01" db="EMBL/GenBank/DDBJ databases">
        <title>Complete genome sequence of Flavivirga eckloniae ECD14 isolated from seaweed Ecklonia cava.</title>
        <authorList>
            <person name="Lee J.H."/>
            <person name="Baik K.S."/>
            <person name="Seong C.N."/>
        </authorList>
    </citation>
    <scope>NUCLEOTIDE SEQUENCE [LARGE SCALE GENOMIC DNA]</scope>
    <source>
        <strain evidence="2 3">ECD14</strain>
    </source>
</reference>
<name>A0A2K9PM50_9FLAO</name>
<dbReference type="AlphaFoldDB" id="A0A2K9PM50"/>
<feature type="transmembrane region" description="Helical" evidence="1">
    <location>
        <begin position="16"/>
        <end position="36"/>
    </location>
</feature>
<organism evidence="2 3">
    <name type="scientific">Flavivirga eckloniae</name>
    <dbReference type="NCBI Taxonomy" id="1803846"/>
    <lineage>
        <taxon>Bacteria</taxon>
        <taxon>Pseudomonadati</taxon>
        <taxon>Bacteroidota</taxon>
        <taxon>Flavobacteriia</taxon>
        <taxon>Flavobacteriales</taxon>
        <taxon>Flavobacteriaceae</taxon>
        <taxon>Flavivirga</taxon>
    </lineage>
</organism>
<dbReference type="RefSeq" id="WP_102754763.1">
    <property type="nucleotide sequence ID" value="NZ_CP025791.1"/>
</dbReference>
<keyword evidence="1" id="KW-0472">Membrane</keyword>
<proteinExistence type="predicted"/>
<protein>
    <submittedName>
        <fullName evidence="2">Uncharacterized protein</fullName>
    </submittedName>
</protein>
<keyword evidence="1" id="KW-1133">Transmembrane helix</keyword>
<evidence type="ECO:0000313" key="3">
    <source>
        <dbReference type="Proteomes" id="UP000235826"/>
    </source>
</evidence>
<dbReference type="Proteomes" id="UP000235826">
    <property type="component" value="Chromosome"/>
</dbReference>
<dbReference type="KEGG" id="fek:C1H87_04990"/>
<feature type="transmembrane region" description="Helical" evidence="1">
    <location>
        <begin position="42"/>
        <end position="62"/>
    </location>
</feature>
<feature type="transmembrane region" description="Helical" evidence="1">
    <location>
        <begin position="67"/>
        <end position="87"/>
    </location>
</feature>
<evidence type="ECO:0000256" key="1">
    <source>
        <dbReference type="SAM" id="Phobius"/>
    </source>
</evidence>